<accession>A0A4Z2GL73</accession>
<organism evidence="2 3">
    <name type="scientific">Liparis tanakae</name>
    <name type="common">Tanaka's snailfish</name>
    <dbReference type="NCBI Taxonomy" id="230148"/>
    <lineage>
        <taxon>Eukaryota</taxon>
        <taxon>Metazoa</taxon>
        <taxon>Chordata</taxon>
        <taxon>Craniata</taxon>
        <taxon>Vertebrata</taxon>
        <taxon>Euteleostomi</taxon>
        <taxon>Actinopterygii</taxon>
        <taxon>Neopterygii</taxon>
        <taxon>Teleostei</taxon>
        <taxon>Neoteleostei</taxon>
        <taxon>Acanthomorphata</taxon>
        <taxon>Eupercaria</taxon>
        <taxon>Perciformes</taxon>
        <taxon>Cottioidei</taxon>
        <taxon>Cottales</taxon>
        <taxon>Liparidae</taxon>
        <taxon>Liparis</taxon>
    </lineage>
</organism>
<feature type="region of interest" description="Disordered" evidence="1">
    <location>
        <begin position="121"/>
        <end position="145"/>
    </location>
</feature>
<name>A0A4Z2GL73_9TELE</name>
<evidence type="ECO:0000256" key="1">
    <source>
        <dbReference type="SAM" id="MobiDB-lite"/>
    </source>
</evidence>
<proteinExistence type="predicted"/>
<protein>
    <submittedName>
        <fullName evidence="2">Uncharacterized protein</fullName>
    </submittedName>
</protein>
<dbReference type="Proteomes" id="UP000314294">
    <property type="component" value="Unassembled WGS sequence"/>
</dbReference>
<sequence>MFAWWQRWVQIGRKVHQKADPLPSSRQLIGLQVRELGVDSPQSFPHVPLELPGPVPVCAQSLLPSSGDFQALGQVLSTCPVEHQGLRSLAGLFGSQPAAQGAKRRLVLVLDEQQLGRLGHAEEETGYREEEERMEATPEGGSPRISYKVTEHRSIRLYVVIRHRVSTTRRGDPYRGRTCTHAAIINAAVPTSCSLPRFTPAVQERKRSK</sequence>
<dbReference type="AlphaFoldDB" id="A0A4Z2GL73"/>
<comment type="caution">
    <text evidence="2">The sequence shown here is derived from an EMBL/GenBank/DDBJ whole genome shotgun (WGS) entry which is preliminary data.</text>
</comment>
<feature type="compositionally biased region" description="Basic and acidic residues" evidence="1">
    <location>
        <begin position="121"/>
        <end position="136"/>
    </location>
</feature>
<keyword evidence="3" id="KW-1185">Reference proteome</keyword>
<evidence type="ECO:0000313" key="3">
    <source>
        <dbReference type="Proteomes" id="UP000314294"/>
    </source>
</evidence>
<evidence type="ECO:0000313" key="2">
    <source>
        <dbReference type="EMBL" id="TNN54079.1"/>
    </source>
</evidence>
<dbReference type="EMBL" id="SRLO01000496">
    <property type="protein sequence ID" value="TNN54079.1"/>
    <property type="molecule type" value="Genomic_DNA"/>
</dbReference>
<gene>
    <name evidence="2" type="ORF">EYF80_035700</name>
</gene>
<reference evidence="2 3" key="1">
    <citation type="submission" date="2019-03" db="EMBL/GenBank/DDBJ databases">
        <title>First draft genome of Liparis tanakae, snailfish: a comprehensive survey of snailfish specific genes.</title>
        <authorList>
            <person name="Kim W."/>
            <person name="Song I."/>
            <person name="Jeong J.-H."/>
            <person name="Kim D."/>
            <person name="Kim S."/>
            <person name="Ryu S."/>
            <person name="Song J.Y."/>
            <person name="Lee S.K."/>
        </authorList>
    </citation>
    <scope>NUCLEOTIDE SEQUENCE [LARGE SCALE GENOMIC DNA]</scope>
    <source>
        <tissue evidence="2">Muscle</tissue>
    </source>
</reference>